<evidence type="ECO:0000313" key="10">
    <source>
        <dbReference type="Proteomes" id="UP000199225"/>
    </source>
</evidence>
<accession>A0A1G8PSL6</accession>
<evidence type="ECO:0000256" key="2">
    <source>
        <dbReference type="ARBA" id="ARBA00008107"/>
    </source>
</evidence>
<comment type="similarity">
    <text evidence="2 7">Belongs to the PhoU family.</text>
</comment>
<dbReference type="Proteomes" id="UP000199225">
    <property type="component" value="Unassembled WGS sequence"/>
</dbReference>
<evidence type="ECO:0000259" key="8">
    <source>
        <dbReference type="Pfam" id="PF01895"/>
    </source>
</evidence>
<keyword evidence="5 7" id="KW-0963">Cytoplasm</keyword>
<dbReference type="GO" id="GO:0006817">
    <property type="term" value="P:phosphate ion transport"/>
    <property type="evidence" value="ECO:0007669"/>
    <property type="project" value="UniProtKB-KW"/>
</dbReference>
<protein>
    <recommendedName>
        <fullName evidence="7">Phosphate-specific transport system accessory protein PhoU</fullName>
    </recommendedName>
</protein>
<dbReference type="PANTHER" id="PTHR42930:SF3">
    <property type="entry name" value="PHOSPHATE-SPECIFIC TRANSPORT SYSTEM ACCESSORY PROTEIN PHOU"/>
    <property type="match status" value="1"/>
</dbReference>
<dbReference type="SUPFAM" id="SSF109755">
    <property type="entry name" value="PhoU-like"/>
    <property type="match status" value="1"/>
</dbReference>
<dbReference type="InterPro" id="IPR038078">
    <property type="entry name" value="PhoU-like_sf"/>
</dbReference>
<evidence type="ECO:0000313" key="9">
    <source>
        <dbReference type="EMBL" id="SDI95266.1"/>
    </source>
</evidence>
<evidence type="ECO:0000256" key="1">
    <source>
        <dbReference type="ARBA" id="ARBA00004496"/>
    </source>
</evidence>
<feature type="domain" description="PhoU" evidence="8">
    <location>
        <begin position="19"/>
        <end position="103"/>
    </location>
</feature>
<keyword evidence="10" id="KW-1185">Reference proteome</keyword>
<evidence type="ECO:0000256" key="7">
    <source>
        <dbReference type="PIRNR" id="PIRNR003107"/>
    </source>
</evidence>
<dbReference type="GO" id="GO:0030643">
    <property type="term" value="P:intracellular phosphate ion homeostasis"/>
    <property type="evidence" value="ECO:0007669"/>
    <property type="project" value="InterPro"/>
</dbReference>
<comment type="function">
    <text evidence="7">Plays a role in the regulation of phosphate uptake.</text>
</comment>
<dbReference type="RefSeq" id="WP_245688070.1">
    <property type="nucleotide sequence ID" value="NZ_FNEV01000001.1"/>
</dbReference>
<name>A0A1G8PSL6_9BACI</name>
<dbReference type="STRING" id="86666.SAMN04490247_0164"/>
<dbReference type="PANTHER" id="PTHR42930">
    <property type="entry name" value="PHOSPHATE-SPECIFIC TRANSPORT SYSTEM ACCESSORY PROTEIN PHOU"/>
    <property type="match status" value="1"/>
</dbReference>
<evidence type="ECO:0000256" key="6">
    <source>
        <dbReference type="ARBA" id="ARBA00022592"/>
    </source>
</evidence>
<evidence type="ECO:0000256" key="5">
    <source>
        <dbReference type="ARBA" id="ARBA00022490"/>
    </source>
</evidence>
<dbReference type="PIRSF" id="PIRSF003107">
    <property type="entry name" value="PhoU"/>
    <property type="match status" value="1"/>
</dbReference>
<dbReference type="GO" id="GO:0045936">
    <property type="term" value="P:negative regulation of phosphate metabolic process"/>
    <property type="evidence" value="ECO:0007669"/>
    <property type="project" value="InterPro"/>
</dbReference>
<dbReference type="AlphaFoldDB" id="A0A1G8PSL6"/>
<reference evidence="10" key="1">
    <citation type="submission" date="2016-10" db="EMBL/GenBank/DDBJ databases">
        <authorList>
            <person name="Varghese N."/>
            <person name="Submissions S."/>
        </authorList>
    </citation>
    <scope>NUCLEOTIDE SEQUENCE [LARGE SCALE GENOMIC DNA]</scope>
    <source>
        <strain evidence="10">DSM 4771</strain>
    </source>
</reference>
<dbReference type="NCBIfam" id="TIGR02135">
    <property type="entry name" value="phoU_full"/>
    <property type="match status" value="1"/>
</dbReference>
<feature type="domain" description="PhoU" evidence="8">
    <location>
        <begin position="120"/>
        <end position="204"/>
    </location>
</feature>
<dbReference type="InterPro" id="IPR026022">
    <property type="entry name" value="PhoU_dom"/>
</dbReference>
<comment type="subcellular location">
    <subcellularLocation>
        <location evidence="1 7">Cytoplasm</location>
    </subcellularLocation>
</comment>
<keyword evidence="4 7" id="KW-0813">Transport</keyword>
<dbReference type="GO" id="GO:0005737">
    <property type="term" value="C:cytoplasm"/>
    <property type="evidence" value="ECO:0007669"/>
    <property type="project" value="UniProtKB-SubCell"/>
</dbReference>
<evidence type="ECO:0000256" key="4">
    <source>
        <dbReference type="ARBA" id="ARBA00022448"/>
    </source>
</evidence>
<dbReference type="EMBL" id="FNEV01000001">
    <property type="protein sequence ID" value="SDI95266.1"/>
    <property type="molecule type" value="Genomic_DNA"/>
</dbReference>
<comment type="subunit">
    <text evidence="3 7">Homodimer.</text>
</comment>
<gene>
    <name evidence="9" type="ORF">SAMN04490247_0164</name>
</gene>
<evidence type="ECO:0000256" key="3">
    <source>
        <dbReference type="ARBA" id="ARBA00011738"/>
    </source>
</evidence>
<sequence>MRQMFEDDLKEIKMNIEAFAEEVKTALIRAVDCLYEGNVKEAGKIIEDDAKLDERETEINEKAILLIAKQQPVAKDLRRLIVALRIATDLERMGDHARNVAKATIQLGDDHGIPIPDEIDGMKKIALEMVDTSMTAFEYEDISIASKLADVDNRLDDTFGYVVKDLLNRSAVNTEQIQHIMQVSYIARYIERFGDHVTNIGESVLYLNKGKMISLND</sequence>
<dbReference type="Pfam" id="PF01895">
    <property type="entry name" value="PhoU"/>
    <property type="match status" value="2"/>
</dbReference>
<dbReference type="InterPro" id="IPR028366">
    <property type="entry name" value="PhoU"/>
</dbReference>
<organism evidence="9 10">
    <name type="scientific">Salimicrobium halophilum</name>
    <dbReference type="NCBI Taxonomy" id="86666"/>
    <lineage>
        <taxon>Bacteria</taxon>
        <taxon>Bacillati</taxon>
        <taxon>Bacillota</taxon>
        <taxon>Bacilli</taxon>
        <taxon>Bacillales</taxon>
        <taxon>Bacillaceae</taxon>
        <taxon>Salimicrobium</taxon>
    </lineage>
</organism>
<dbReference type="Gene3D" id="1.20.58.220">
    <property type="entry name" value="Phosphate transport system protein phou homolog 2, domain 2"/>
    <property type="match status" value="1"/>
</dbReference>
<keyword evidence="6 7" id="KW-0592">Phosphate transport</keyword>
<dbReference type="FunFam" id="1.20.58.220:FF:000004">
    <property type="entry name" value="Phosphate-specific transport system accessory protein PhoU"/>
    <property type="match status" value="1"/>
</dbReference>
<proteinExistence type="inferred from homology"/>